<evidence type="ECO:0000256" key="1">
    <source>
        <dbReference type="SAM" id="MobiDB-lite"/>
    </source>
</evidence>
<proteinExistence type="predicted"/>
<accession>A0AA97AFI2</accession>
<dbReference type="AlphaFoldDB" id="A0AA97AFI2"/>
<evidence type="ECO:0000313" key="2">
    <source>
        <dbReference type="EMBL" id="WNZ23205.1"/>
    </source>
</evidence>
<dbReference type="RefSeq" id="WP_036004377.1">
    <property type="nucleotide sequence ID" value="NZ_CP053586.1"/>
</dbReference>
<organism evidence="2">
    <name type="scientific">Leptolyngbya sp. NK1-12</name>
    <dbReference type="NCBI Taxonomy" id="2547451"/>
    <lineage>
        <taxon>Bacteria</taxon>
        <taxon>Bacillati</taxon>
        <taxon>Cyanobacteriota</taxon>
        <taxon>Cyanophyceae</taxon>
        <taxon>Leptolyngbyales</taxon>
        <taxon>Leptolyngbyaceae</taxon>
        <taxon>Leptolyngbya group</taxon>
        <taxon>Leptolyngbya</taxon>
    </lineage>
</organism>
<gene>
    <name evidence="2" type="ORF">HJG54_10315</name>
</gene>
<feature type="region of interest" description="Disordered" evidence="1">
    <location>
        <begin position="24"/>
        <end position="44"/>
    </location>
</feature>
<sequence length="70" mass="7624">MAETEHKTWYILKHADGQCEITQIGAGEGSAPGEEEEDKAPLEQWGPFATEDEAIARRVGLIRSGKCLPA</sequence>
<protein>
    <submittedName>
        <fullName evidence="2">DDE transposase family protein</fullName>
    </submittedName>
</protein>
<dbReference type="EMBL" id="CP053586">
    <property type="protein sequence ID" value="WNZ23205.1"/>
    <property type="molecule type" value="Genomic_DNA"/>
</dbReference>
<reference evidence="2" key="1">
    <citation type="submission" date="2020-05" db="EMBL/GenBank/DDBJ databases">
        <authorList>
            <person name="Zhu T."/>
            <person name="Keshari N."/>
            <person name="Lu X."/>
        </authorList>
    </citation>
    <scope>NUCLEOTIDE SEQUENCE</scope>
    <source>
        <strain evidence="2">NK1-12</strain>
    </source>
</reference>
<name>A0AA97AFI2_9CYAN</name>